<gene>
    <name evidence="2" type="ORF">GLOTRDRAFT_51005</name>
</gene>
<dbReference type="Pfam" id="PF18759">
    <property type="entry name" value="Plavaka"/>
    <property type="match status" value="1"/>
</dbReference>
<keyword evidence="3" id="KW-1185">Reference proteome</keyword>
<dbReference type="EMBL" id="KB469351">
    <property type="protein sequence ID" value="EPQ50128.1"/>
    <property type="molecule type" value="Genomic_DNA"/>
</dbReference>
<protein>
    <recommendedName>
        <fullName evidence="4">Zn-finger domain-containing protein</fullName>
    </recommendedName>
</protein>
<name>S7PRW5_GLOTA</name>
<evidence type="ECO:0000256" key="1">
    <source>
        <dbReference type="SAM" id="MobiDB-lite"/>
    </source>
</evidence>
<dbReference type="InterPro" id="IPR041078">
    <property type="entry name" value="Plavaka"/>
</dbReference>
<feature type="region of interest" description="Disordered" evidence="1">
    <location>
        <begin position="613"/>
        <end position="639"/>
    </location>
</feature>
<evidence type="ECO:0008006" key="4">
    <source>
        <dbReference type="Google" id="ProtNLM"/>
    </source>
</evidence>
<sequence length="890" mass="100835">MLHTAPNAAPRGVEIEDVPDCEDTASQTHRLVEEYPAEGLAGAAYPGGGETKFDQILREKLDRGECLHGPFEDDEEWELAKWLIDNVGQTQTDKFLKLPITRKRTSPSFESNRQFLDRIDALPTRGVKWDCHTVRIAGDKNDDNGNVMMEEVELWARNPVECVKELIGNPAFREVMAYAPERVYRDGPGKPRIFEEMWTADWWWETQDKLPKGATIAPLILASDKTKLSQFSGDKSAWPVYLTLGNIDKSTRRKANSHATVLIGYLPVAKLSCMTTKMRSVTGYRLFHWCMSKLLQPLIEAGKEGVDMTCSDGCIRRVHPILAAYVADHPEQCLVACCKESFCPKCRVQPDKRGQLDFEIRRRLSERSKVILKHKASGRRVPAFNEEGFRPVEDPFWANLPFVNIFDCFTPDLLHQLHKGVFKDHLVSWCVDIAGKEEVDARFQSMPKQPGLRHFKDGISIVSQWTGTEHKEMEKTFVPLLHGALPARALTAARAVLDFIYYASFHSHTSETLSRMENALYDFHENKDIFVTLDQRDHFNIPKLHSMQHYMAAIRSRGSCDGYNTESPERLHIDYAKEAYRASNKKDYTEQMALWLQRQENVAEFSTFLEWATSDDSSDADGPSSSDDSDVAPEEPVPQARAHNEHATLALAAHLSLPQCPSFPLRTVDQLVTDFRATQFVDVLGKHLLRERPDGAQPLVPKNTDRFDVYKQVIASCTAVPVVTDKTKLRQRLRAMPAKPGKRGREGAPAAFDTVLVKTDGGDSNGHAIGTALHGLRVAQLRVIFRLPEHLQYRRGRHATLLAYVEWFTPFTARDPTLQMHWVSRSTRGGRPNAEVIELSHVIGGCHLVPKFGTEISPRWTSENVLEDCKTFLVNRYIDIRTFFLLQPPA</sequence>
<dbReference type="GeneID" id="19306779"/>
<dbReference type="AlphaFoldDB" id="S7PRW5"/>
<dbReference type="Proteomes" id="UP000030669">
    <property type="component" value="Unassembled WGS sequence"/>
</dbReference>
<evidence type="ECO:0000313" key="2">
    <source>
        <dbReference type="EMBL" id="EPQ50128.1"/>
    </source>
</evidence>
<dbReference type="STRING" id="670483.S7PRW5"/>
<evidence type="ECO:0000313" key="3">
    <source>
        <dbReference type="Proteomes" id="UP000030669"/>
    </source>
</evidence>
<dbReference type="HOGENOM" id="CLU_006344_4_2_1"/>
<proteinExistence type="predicted"/>
<dbReference type="RefSeq" id="XP_007871415.1">
    <property type="nucleotide sequence ID" value="XM_007873224.1"/>
</dbReference>
<dbReference type="OMA" id="PRTECVE"/>
<dbReference type="KEGG" id="gtr:GLOTRDRAFT_51005"/>
<organism evidence="2 3">
    <name type="scientific">Gloeophyllum trabeum (strain ATCC 11539 / FP-39264 / Madison 617)</name>
    <name type="common">Brown rot fungus</name>
    <dbReference type="NCBI Taxonomy" id="670483"/>
    <lineage>
        <taxon>Eukaryota</taxon>
        <taxon>Fungi</taxon>
        <taxon>Dikarya</taxon>
        <taxon>Basidiomycota</taxon>
        <taxon>Agaricomycotina</taxon>
        <taxon>Agaricomycetes</taxon>
        <taxon>Gloeophyllales</taxon>
        <taxon>Gloeophyllaceae</taxon>
        <taxon>Gloeophyllum</taxon>
    </lineage>
</organism>
<reference evidence="2 3" key="1">
    <citation type="journal article" date="2012" name="Science">
        <title>The Paleozoic origin of enzymatic lignin decomposition reconstructed from 31 fungal genomes.</title>
        <authorList>
            <person name="Floudas D."/>
            <person name="Binder M."/>
            <person name="Riley R."/>
            <person name="Barry K."/>
            <person name="Blanchette R.A."/>
            <person name="Henrissat B."/>
            <person name="Martinez A.T."/>
            <person name="Otillar R."/>
            <person name="Spatafora J.W."/>
            <person name="Yadav J.S."/>
            <person name="Aerts A."/>
            <person name="Benoit I."/>
            <person name="Boyd A."/>
            <person name="Carlson A."/>
            <person name="Copeland A."/>
            <person name="Coutinho P.M."/>
            <person name="de Vries R.P."/>
            <person name="Ferreira P."/>
            <person name="Findley K."/>
            <person name="Foster B."/>
            <person name="Gaskell J."/>
            <person name="Glotzer D."/>
            <person name="Gorecki P."/>
            <person name="Heitman J."/>
            <person name="Hesse C."/>
            <person name="Hori C."/>
            <person name="Igarashi K."/>
            <person name="Jurgens J.A."/>
            <person name="Kallen N."/>
            <person name="Kersten P."/>
            <person name="Kohler A."/>
            <person name="Kuees U."/>
            <person name="Kumar T.K.A."/>
            <person name="Kuo A."/>
            <person name="LaButti K."/>
            <person name="Larrondo L.F."/>
            <person name="Lindquist E."/>
            <person name="Ling A."/>
            <person name="Lombard V."/>
            <person name="Lucas S."/>
            <person name="Lundell T."/>
            <person name="Martin R."/>
            <person name="McLaughlin D.J."/>
            <person name="Morgenstern I."/>
            <person name="Morin E."/>
            <person name="Murat C."/>
            <person name="Nagy L.G."/>
            <person name="Nolan M."/>
            <person name="Ohm R.A."/>
            <person name="Patyshakuliyeva A."/>
            <person name="Rokas A."/>
            <person name="Ruiz-Duenas F.J."/>
            <person name="Sabat G."/>
            <person name="Salamov A."/>
            <person name="Samejima M."/>
            <person name="Schmutz J."/>
            <person name="Slot J.C."/>
            <person name="St John F."/>
            <person name="Stenlid J."/>
            <person name="Sun H."/>
            <person name="Sun S."/>
            <person name="Syed K."/>
            <person name="Tsang A."/>
            <person name="Wiebenga A."/>
            <person name="Young D."/>
            <person name="Pisabarro A."/>
            <person name="Eastwood D.C."/>
            <person name="Martin F."/>
            <person name="Cullen D."/>
            <person name="Grigoriev I.V."/>
            <person name="Hibbett D.S."/>
        </authorList>
    </citation>
    <scope>NUCLEOTIDE SEQUENCE [LARGE SCALE GENOMIC DNA]</scope>
    <source>
        <strain evidence="2 3">ATCC 11539</strain>
    </source>
</reference>
<dbReference type="eggNOG" id="ENOG502SHSB">
    <property type="taxonomic scope" value="Eukaryota"/>
</dbReference>
<dbReference type="OrthoDB" id="2418900at2759"/>
<accession>S7PRW5</accession>